<gene>
    <name evidence="1" type="ORF">GETHED_22460</name>
</gene>
<evidence type="ECO:0000313" key="2">
    <source>
        <dbReference type="Proteomes" id="UP001165044"/>
    </source>
</evidence>
<keyword evidence="2" id="KW-1185">Reference proteome</keyword>
<comment type="caution">
    <text evidence="1">The sequence shown here is derived from an EMBL/GenBank/DDBJ whole genome shotgun (WGS) entry which is preliminary data.</text>
</comment>
<dbReference type="EMBL" id="BSDC01000003">
    <property type="protein sequence ID" value="GLH67882.1"/>
    <property type="molecule type" value="Genomic_DNA"/>
</dbReference>
<sequence length="294" mass="33392">MTNTTMRPSKREWHGTHHSWSYRPHAFRWAGERIAGVNLLPLAGEMRAWMLQCGRLSLMPASEPPTNGGFTNPYTASGVTMQLLMGRIINAFHEYATTDTPDHNEVDAEVERIRLYNEVLMYSARFCEVAIKQLIYCTQIPESRYRRMALGALLESPCPDCKRQSGKEPHLVSLVGTLAHPFHLCMEFEHCAMDHMDLVNRLRNSEAAHAGVQKLNIRSIAESKLQLMQDSQEVLNGFVHMLSHVENLEHRMLMDLIEKGKVINTLKSRGLPAEDCNFNLVPGEVFVFDSRGSM</sequence>
<dbReference type="Proteomes" id="UP001165044">
    <property type="component" value="Unassembled WGS sequence"/>
</dbReference>
<evidence type="ECO:0000313" key="1">
    <source>
        <dbReference type="EMBL" id="GLH67882.1"/>
    </source>
</evidence>
<organism evidence="1 2">
    <name type="scientific">Geothrix edaphica</name>
    <dbReference type="NCBI Taxonomy" id="2927976"/>
    <lineage>
        <taxon>Bacteria</taxon>
        <taxon>Pseudomonadati</taxon>
        <taxon>Acidobacteriota</taxon>
        <taxon>Holophagae</taxon>
        <taxon>Holophagales</taxon>
        <taxon>Holophagaceae</taxon>
        <taxon>Geothrix</taxon>
    </lineage>
</organism>
<accession>A0ABQ5PZJ3</accession>
<name>A0ABQ5PZJ3_9BACT</name>
<proteinExistence type="predicted"/>
<reference evidence="1" key="1">
    <citation type="journal article" date="2023" name="Antonie Van Leeuwenhoek">
        <title>Mesoterricola silvestris gen. nov., sp. nov., Mesoterricola sediminis sp. nov., Geothrix oryzae sp. nov., Geothrix edaphica sp. nov., Geothrix rubra sp. nov., and Geothrix limicola sp. nov., six novel members of Acidobacteriota isolated from soils.</title>
        <authorList>
            <person name="Itoh H."/>
            <person name="Sugisawa Y."/>
            <person name="Mise K."/>
            <person name="Xu Z."/>
            <person name="Kuniyasu M."/>
            <person name="Ushijima N."/>
            <person name="Kawano K."/>
            <person name="Kobayashi E."/>
            <person name="Shiratori Y."/>
            <person name="Masuda Y."/>
            <person name="Senoo K."/>
        </authorList>
    </citation>
    <scope>NUCLEOTIDE SEQUENCE</scope>
    <source>
        <strain evidence="1">Red802</strain>
    </source>
</reference>
<protein>
    <submittedName>
        <fullName evidence="1">Uncharacterized protein</fullName>
    </submittedName>
</protein>